<reference evidence="1" key="1">
    <citation type="submission" date="2021-11" db="EMBL/GenBank/DDBJ databases">
        <authorList>
            <person name="Bulgarelli D."/>
        </authorList>
    </citation>
    <scope>NUCLEOTIDE SEQUENCE</scope>
    <source>
        <strain evidence="1">Bi133</strain>
    </source>
</reference>
<gene>
    <name evidence="1" type="ORF">SRABI133_03971</name>
</gene>
<accession>A0A9W4PHK4</accession>
<evidence type="ECO:0000313" key="1">
    <source>
        <dbReference type="EMBL" id="CAH0281720.1"/>
    </source>
</evidence>
<evidence type="ECO:0000313" key="2">
    <source>
        <dbReference type="Proteomes" id="UP000789326"/>
    </source>
</evidence>
<name>A0A9W4PHK4_9BACI</name>
<comment type="caution">
    <text evidence="1">The sequence shown here is derived from an EMBL/GenBank/DDBJ whole genome shotgun (WGS) entry which is preliminary data.</text>
</comment>
<dbReference type="EMBL" id="CAKKMG010000075">
    <property type="protein sequence ID" value="CAH0281720.1"/>
    <property type="molecule type" value="Genomic_DNA"/>
</dbReference>
<dbReference type="Proteomes" id="UP000789326">
    <property type="component" value="Unassembled WGS sequence"/>
</dbReference>
<proteinExistence type="predicted"/>
<organism evidence="1 2">
    <name type="scientific">Peribacillus simplex</name>
    <dbReference type="NCBI Taxonomy" id="1478"/>
    <lineage>
        <taxon>Bacteria</taxon>
        <taxon>Bacillati</taxon>
        <taxon>Bacillota</taxon>
        <taxon>Bacilli</taxon>
        <taxon>Bacillales</taxon>
        <taxon>Bacillaceae</taxon>
        <taxon>Peribacillus</taxon>
    </lineage>
</organism>
<sequence length="40" mass="4822">MQSDSLGYPQAFFYYIFQIKKSDNSEFEIGIHRIKFFIVL</sequence>
<dbReference type="AlphaFoldDB" id="A0A9W4PHK4"/>
<protein>
    <submittedName>
        <fullName evidence="1">Uncharacterized protein</fullName>
    </submittedName>
</protein>